<reference evidence="4" key="1">
    <citation type="submission" date="2017-09" db="EMBL/GenBank/DDBJ databases">
        <title>Depth-based differentiation of microbial function through sediment-hosted aquifers and enrichment of novel symbionts in the deep terrestrial subsurface.</title>
        <authorList>
            <person name="Probst A.J."/>
            <person name="Ladd B."/>
            <person name="Jarett J.K."/>
            <person name="Geller-Mcgrath D.E."/>
            <person name="Sieber C.M.K."/>
            <person name="Emerson J.B."/>
            <person name="Anantharaman K."/>
            <person name="Thomas B.C."/>
            <person name="Malmstrom R."/>
            <person name="Stieglmeier M."/>
            <person name="Klingl A."/>
            <person name="Woyke T."/>
            <person name="Ryan C.M."/>
            <person name="Banfield J.F."/>
        </authorList>
    </citation>
    <scope>NUCLEOTIDE SEQUENCE [LARGE SCALE GENOMIC DNA]</scope>
</reference>
<dbReference type="InterPro" id="IPR006628">
    <property type="entry name" value="PUR-bd_fam"/>
</dbReference>
<evidence type="ECO:0008006" key="5">
    <source>
        <dbReference type="Google" id="ProtNLM"/>
    </source>
</evidence>
<evidence type="ECO:0000313" key="4">
    <source>
        <dbReference type="Proteomes" id="UP000230673"/>
    </source>
</evidence>
<evidence type="ECO:0000256" key="2">
    <source>
        <dbReference type="ARBA" id="ARBA00023125"/>
    </source>
</evidence>
<dbReference type="GO" id="GO:0000977">
    <property type="term" value="F:RNA polymerase II transcription regulatory region sequence-specific DNA binding"/>
    <property type="evidence" value="ECO:0007669"/>
    <property type="project" value="InterPro"/>
</dbReference>
<dbReference type="Proteomes" id="UP000230673">
    <property type="component" value="Unassembled WGS sequence"/>
</dbReference>
<dbReference type="AlphaFoldDB" id="A0A2M7BWU6"/>
<accession>A0A2M7BWU6</accession>
<proteinExistence type="inferred from homology"/>
<comment type="caution">
    <text evidence="3">The sequence shown here is derived from an EMBL/GenBank/DDBJ whole genome shotgun (WGS) entry which is preliminary data.</text>
</comment>
<protein>
    <recommendedName>
        <fullName evidence="5">DNA-binding protein</fullName>
    </recommendedName>
</protein>
<dbReference type="Pfam" id="PF11680">
    <property type="entry name" value="DUF3276"/>
    <property type="match status" value="1"/>
</dbReference>
<gene>
    <name evidence="3" type="ORF">COS50_02390</name>
</gene>
<evidence type="ECO:0000256" key="1">
    <source>
        <dbReference type="ARBA" id="ARBA00009251"/>
    </source>
</evidence>
<sequence length="76" mass="9059">MDQNQNQKPKISGQILKLKGKTIFFDIYEAKNKSQYLKITESRFDKETKQSRRSSIFLFKEDIEGFKNELNKIILE</sequence>
<organism evidence="3 4">
    <name type="scientific">Candidatus Roizmanbacteria bacterium CG03_land_8_20_14_0_80_35_26</name>
    <dbReference type="NCBI Taxonomy" id="1974845"/>
    <lineage>
        <taxon>Bacteria</taxon>
        <taxon>Candidatus Roizmaniibacteriota</taxon>
    </lineage>
</organism>
<dbReference type="EMBL" id="PEUY01000033">
    <property type="protein sequence ID" value="PIV11020.1"/>
    <property type="molecule type" value="Genomic_DNA"/>
</dbReference>
<dbReference type="Gene3D" id="3.10.450.700">
    <property type="match status" value="1"/>
</dbReference>
<dbReference type="GO" id="GO:0032422">
    <property type="term" value="F:purine-rich negative regulatory element binding"/>
    <property type="evidence" value="ECO:0007669"/>
    <property type="project" value="InterPro"/>
</dbReference>
<name>A0A2M7BWU6_9BACT</name>
<evidence type="ECO:0000313" key="3">
    <source>
        <dbReference type="EMBL" id="PIV11020.1"/>
    </source>
</evidence>
<keyword evidence="2" id="KW-0238">DNA-binding</keyword>
<comment type="similarity">
    <text evidence="1">Belongs to the PUR DNA-binding protein family.</text>
</comment>